<protein>
    <submittedName>
        <fullName evidence="1">Af27899a-7e4c-4850-858e-e205638955ff-CDS</fullName>
    </submittedName>
</protein>
<dbReference type="EMBL" id="CAJHIA010000024">
    <property type="protein sequence ID" value="CAD6447028.1"/>
    <property type="molecule type" value="Genomic_DNA"/>
</dbReference>
<dbReference type="Proteomes" id="UP000624404">
    <property type="component" value="Unassembled WGS sequence"/>
</dbReference>
<dbReference type="Gene3D" id="3.80.10.10">
    <property type="entry name" value="Ribonuclease Inhibitor"/>
    <property type="match status" value="1"/>
</dbReference>
<name>A0A8H2VYB2_9HELO</name>
<dbReference type="AlphaFoldDB" id="A0A8H2VYB2"/>
<accession>A0A8H2VYB2</accession>
<sequence>MHHALLLPEIVATIVQSESSSPGFLHTCLFISKTFSFEACRILWYACGACEHEENEEHATPKIINLARIVIQNVTRAQYYADFIHVLTFDKRFEAECRDEASWHKELVSLQFPQLQHFTLHESVEATERNTGDMIIHYAQPNIEAFVVYQGSGISDSLLEKFTKSCPRLEILELSRISAGNISRDGLTRFCNEAHALTYLAIRAGAYTSWSYEAFEAIARLPELTYLKIPDVQDNWFYSICNTDSSTPIFPSLQELHTGMSDQELEDLPGLVPNLYELVLDLRNFPRSNNILELASNFPNLTLLEITFGVESRVSGYDLLLLARKCPLLESLEFGSYVRRAPYPSGCRCCPSIDDLSDDLIDEVARALGARILLLRITLDTSDLLTWQSILSLAQHCRNLQDLAIPCDFDWQETMNGKPKYILPALNSLYLIFDRNIRQIRHANDYEEETIEYSASRMFDFAPELSRFGVKGGNDADNRWAAKIRRYYDSVSQ</sequence>
<gene>
    <name evidence="1" type="ORF">SCLTRI_LOCUS6820</name>
</gene>
<comment type="caution">
    <text evidence="1">The sequence shown here is derived from an EMBL/GenBank/DDBJ whole genome shotgun (WGS) entry which is preliminary data.</text>
</comment>
<organism evidence="1 2">
    <name type="scientific">Sclerotinia trifoliorum</name>
    <dbReference type="NCBI Taxonomy" id="28548"/>
    <lineage>
        <taxon>Eukaryota</taxon>
        <taxon>Fungi</taxon>
        <taxon>Dikarya</taxon>
        <taxon>Ascomycota</taxon>
        <taxon>Pezizomycotina</taxon>
        <taxon>Leotiomycetes</taxon>
        <taxon>Helotiales</taxon>
        <taxon>Sclerotiniaceae</taxon>
        <taxon>Sclerotinia</taxon>
    </lineage>
</organism>
<evidence type="ECO:0000313" key="2">
    <source>
        <dbReference type="Proteomes" id="UP000624404"/>
    </source>
</evidence>
<reference evidence="1" key="1">
    <citation type="submission" date="2020-10" db="EMBL/GenBank/DDBJ databases">
        <authorList>
            <person name="Kusch S."/>
        </authorList>
    </citation>
    <scope>NUCLEOTIDE SEQUENCE</scope>
    <source>
        <strain evidence="1">SwB9</strain>
    </source>
</reference>
<dbReference type="OrthoDB" id="5368161at2759"/>
<evidence type="ECO:0000313" key="1">
    <source>
        <dbReference type="EMBL" id="CAD6447028.1"/>
    </source>
</evidence>
<dbReference type="SUPFAM" id="SSF52047">
    <property type="entry name" value="RNI-like"/>
    <property type="match status" value="1"/>
</dbReference>
<dbReference type="InterPro" id="IPR032675">
    <property type="entry name" value="LRR_dom_sf"/>
</dbReference>
<proteinExistence type="predicted"/>
<keyword evidence="2" id="KW-1185">Reference proteome</keyword>